<reference evidence="7" key="1">
    <citation type="submission" date="2016-04" db="UniProtKB">
        <authorList>
            <consortium name="WormBaseParasite"/>
        </authorList>
    </citation>
    <scope>IDENTIFICATION</scope>
</reference>
<dbReference type="InterPro" id="IPR001650">
    <property type="entry name" value="Helicase_C-like"/>
</dbReference>
<feature type="compositionally biased region" description="Polar residues" evidence="2">
    <location>
        <begin position="274"/>
        <end position="303"/>
    </location>
</feature>
<dbReference type="SUPFAM" id="SSF52540">
    <property type="entry name" value="P-loop containing nucleoside triphosphate hydrolases"/>
    <property type="match status" value="2"/>
</dbReference>
<evidence type="ECO:0000256" key="2">
    <source>
        <dbReference type="SAM" id="MobiDB-lite"/>
    </source>
</evidence>
<feature type="domain" description="Helicase ATP-binding" evidence="3">
    <location>
        <begin position="337"/>
        <end position="435"/>
    </location>
</feature>
<dbReference type="GO" id="GO:0016787">
    <property type="term" value="F:hydrolase activity"/>
    <property type="evidence" value="ECO:0007669"/>
    <property type="project" value="UniProtKB-KW"/>
</dbReference>
<dbReference type="InterPro" id="IPR000330">
    <property type="entry name" value="SNF2_N"/>
</dbReference>
<keyword evidence="1" id="KW-0378">Hydrolase</keyword>
<evidence type="ECO:0000313" key="5">
    <source>
        <dbReference type="EMBL" id="VDN06370.1"/>
    </source>
</evidence>
<name>A0A0N5D6X3_THECL</name>
<keyword evidence="6" id="KW-1185">Reference proteome</keyword>
<dbReference type="InterPro" id="IPR027417">
    <property type="entry name" value="P-loop_NTPase"/>
</dbReference>
<feature type="region of interest" description="Disordered" evidence="2">
    <location>
        <begin position="263"/>
        <end position="303"/>
    </location>
</feature>
<dbReference type="EMBL" id="UYYF01004683">
    <property type="protein sequence ID" value="VDN06370.1"/>
    <property type="molecule type" value="Genomic_DNA"/>
</dbReference>
<dbReference type="OrthoDB" id="448448at2759"/>
<dbReference type="Gene3D" id="3.40.50.10810">
    <property type="entry name" value="Tandem AAA-ATPase domain"/>
    <property type="match status" value="1"/>
</dbReference>
<dbReference type="Gene3D" id="3.40.50.300">
    <property type="entry name" value="P-loop containing nucleotide triphosphate hydrolases"/>
    <property type="match status" value="1"/>
</dbReference>
<dbReference type="InterPro" id="IPR014001">
    <property type="entry name" value="Helicase_ATP-bd"/>
</dbReference>
<dbReference type="STRING" id="103827.A0A0N5D6X3"/>
<dbReference type="WBParaSite" id="TCLT_0000879801-mRNA-1">
    <property type="protein sequence ID" value="TCLT_0000879801-mRNA-1"/>
    <property type="gene ID" value="TCLT_0000879801"/>
</dbReference>
<evidence type="ECO:0000259" key="4">
    <source>
        <dbReference type="PROSITE" id="PS51194"/>
    </source>
</evidence>
<dbReference type="Proteomes" id="UP000276776">
    <property type="component" value="Unassembled WGS sequence"/>
</dbReference>
<evidence type="ECO:0000256" key="1">
    <source>
        <dbReference type="ARBA" id="ARBA00022801"/>
    </source>
</evidence>
<dbReference type="Pfam" id="PF00271">
    <property type="entry name" value="Helicase_C"/>
    <property type="match status" value="1"/>
</dbReference>
<feature type="region of interest" description="Disordered" evidence="2">
    <location>
        <begin position="179"/>
        <end position="222"/>
    </location>
</feature>
<dbReference type="SMART" id="SM00490">
    <property type="entry name" value="HELICc"/>
    <property type="match status" value="1"/>
</dbReference>
<feature type="region of interest" description="Disordered" evidence="2">
    <location>
        <begin position="49"/>
        <end position="68"/>
    </location>
</feature>
<evidence type="ECO:0000313" key="7">
    <source>
        <dbReference type="WBParaSite" id="TCLT_0000879801-mRNA-1"/>
    </source>
</evidence>
<accession>A0A0N5D6X3</accession>
<feature type="compositionally biased region" description="Basic and acidic residues" evidence="2">
    <location>
        <begin position="51"/>
        <end position="68"/>
    </location>
</feature>
<feature type="domain" description="Helicase C-terminal" evidence="4">
    <location>
        <begin position="620"/>
        <end position="778"/>
    </location>
</feature>
<protein>
    <submittedName>
        <fullName evidence="7">Helicase ATP-binding domain-containing protein</fullName>
    </submittedName>
</protein>
<evidence type="ECO:0000259" key="3">
    <source>
        <dbReference type="PROSITE" id="PS51192"/>
    </source>
</evidence>
<feature type="region of interest" description="Disordered" evidence="2">
    <location>
        <begin position="1"/>
        <end position="24"/>
    </location>
</feature>
<dbReference type="InterPro" id="IPR038718">
    <property type="entry name" value="SNF2-like_sf"/>
</dbReference>
<dbReference type="InterPro" id="IPR049730">
    <property type="entry name" value="SNF2/RAD54-like_C"/>
</dbReference>
<dbReference type="PROSITE" id="PS51192">
    <property type="entry name" value="HELICASE_ATP_BIND_1"/>
    <property type="match status" value="1"/>
</dbReference>
<proteinExistence type="predicted"/>
<dbReference type="PANTHER" id="PTHR10799">
    <property type="entry name" value="SNF2/RAD54 HELICASE FAMILY"/>
    <property type="match status" value="1"/>
</dbReference>
<feature type="compositionally biased region" description="Basic and acidic residues" evidence="2">
    <location>
        <begin position="184"/>
        <end position="198"/>
    </location>
</feature>
<feature type="region of interest" description="Disordered" evidence="2">
    <location>
        <begin position="73"/>
        <end position="95"/>
    </location>
</feature>
<dbReference type="Pfam" id="PF00176">
    <property type="entry name" value="SNF2-rel_dom"/>
    <property type="match status" value="1"/>
</dbReference>
<dbReference type="PROSITE" id="PS51194">
    <property type="entry name" value="HELICASE_CTER"/>
    <property type="match status" value="1"/>
</dbReference>
<dbReference type="CDD" id="cd18793">
    <property type="entry name" value="SF2_C_SNF"/>
    <property type="match status" value="1"/>
</dbReference>
<dbReference type="AlphaFoldDB" id="A0A0N5D6X3"/>
<gene>
    <name evidence="5" type="ORF">TCLT_LOCUS8787</name>
</gene>
<evidence type="ECO:0000313" key="6">
    <source>
        <dbReference type="Proteomes" id="UP000276776"/>
    </source>
</evidence>
<organism evidence="7">
    <name type="scientific">Thelazia callipaeda</name>
    <name type="common">Oriental eyeworm</name>
    <name type="synonym">Parasitic nematode</name>
    <dbReference type="NCBI Taxonomy" id="103827"/>
    <lineage>
        <taxon>Eukaryota</taxon>
        <taxon>Metazoa</taxon>
        <taxon>Ecdysozoa</taxon>
        <taxon>Nematoda</taxon>
        <taxon>Chromadorea</taxon>
        <taxon>Rhabditida</taxon>
        <taxon>Spirurina</taxon>
        <taxon>Spiruromorpha</taxon>
        <taxon>Thelazioidea</taxon>
        <taxon>Thelaziidae</taxon>
        <taxon>Thelazia</taxon>
    </lineage>
</organism>
<dbReference type="GO" id="GO:0005524">
    <property type="term" value="F:ATP binding"/>
    <property type="evidence" value="ECO:0007669"/>
    <property type="project" value="InterPro"/>
</dbReference>
<reference evidence="5 6" key="2">
    <citation type="submission" date="2018-11" db="EMBL/GenBank/DDBJ databases">
        <authorList>
            <consortium name="Pathogen Informatics"/>
        </authorList>
    </citation>
    <scope>NUCLEOTIDE SEQUENCE [LARGE SCALE GENOMIC DNA]</scope>
</reference>
<sequence>MSAAGSFEAIEGTKRRVAHQPKGSAKDIIRGLAFKKQSVAQMVNLLSSKNNKRDSRMHFQRDETEIKKPRSFCRGRHLTPSSEVQESFENESADEDKKFSKTLYSAVGNSCDGQNADINKTEDKADELKVSSSRIEFLSVPSIDKDLTFQERLKTLTDSESDDQKSDAKQSLKWMCKPRLYGSSKEDNEHSSDQEIRTRNRRKRAIVSSSSDEEPGSDNENVSFGNYASKLMQKGVENMSQDWLMTPISLKIMVKRVKKHRKKAVLSGDDSESSGHNDSYSSAQVYESDTDSNSDQVVSRRSHRATSSSIVLKNCCVSFFNEGNRSTMMKAPRMNDKLFDYIIKNRPFKDYEDLIDVLLTTYNMVGSKAEDRKFFKRFRINYVIYDEGHLLKNCGTDRYKNLMKVHGERKILLTGTPLQNNLVELISLMYFTMTKLFTKYCDDIGQLLQQFQQRIPALEAKNGELYEAGKIEQAKAILRPYILRRLKADVLNCLPKRTELIIKCPMTAEQKEIYIDLVREFRELELAGIKYNSGRLMQLRQIANHPLLYRRLYNDEKVIQIAKVLCAKENEYRKKKSEHVAEDMAFLSDFAISQLCSKFTSTQTFILDRKIALESGKFKELDKLLPSIKEMGDKVLIFSQFTAVMDILEVYLQLRDYQYCRLDGGTPVMERQELINEYNSSPDLFVFLLSTKAGGLGINLTAANHVILHDIDFNPYNDKQAEGRCHRMGQKKDVFVVRLISTDTVEEEMLALAQKKLELEKEVTGISTTNDNELEDLIVEKLLKKALAL</sequence>